<dbReference type="Proteomes" id="UP001428290">
    <property type="component" value="Unassembled WGS sequence"/>
</dbReference>
<gene>
    <name evidence="2" type="ORF">Hgul01_05125</name>
</gene>
<evidence type="ECO:0000256" key="1">
    <source>
        <dbReference type="SAM" id="Phobius"/>
    </source>
</evidence>
<name>A0ABP9X7D7_9CHLR</name>
<sequence length="250" mass="28743">MIRSQKNNKEEHLFAAMFRGAVRLSPIAEAAATHGNIIFHRYLLIIVMEPQEYSCGSVVSRVYMSYHKNSIMYQLIIFIIGLSMGLLIPLLFKSNDGNENQTQKDYIAALLATQWINAQWNLTTAYDSFEKNDESNAYSHLNEAVTRLYQAQSIGSIYHRLYLDSANPEHDVYVVDLPGYYLMDINEIINQPYSELQKQVLTTIVDDIRTYNKYMSSDLLSRENPSDIQNSIQHLRLELHSSHLPNDTGK</sequence>
<accession>A0ABP9X7D7</accession>
<dbReference type="EMBL" id="BAABRU010000042">
    <property type="protein sequence ID" value="GAA5531300.1"/>
    <property type="molecule type" value="Genomic_DNA"/>
</dbReference>
<evidence type="ECO:0000313" key="3">
    <source>
        <dbReference type="Proteomes" id="UP001428290"/>
    </source>
</evidence>
<keyword evidence="1" id="KW-0812">Transmembrane</keyword>
<reference evidence="2 3" key="1">
    <citation type="submission" date="2024-02" db="EMBL/GenBank/DDBJ databases">
        <title>Herpetosiphon gulosus NBRC 112829.</title>
        <authorList>
            <person name="Ichikawa N."/>
            <person name="Katano-Makiyama Y."/>
            <person name="Hidaka K."/>
        </authorList>
    </citation>
    <scope>NUCLEOTIDE SEQUENCE [LARGE SCALE GENOMIC DNA]</scope>
    <source>
        <strain evidence="2 3">NBRC 112829</strain>
    </source>
</reference>
<keyword evidence="3" id="KW-1185">Reference proteome</keyword>
<proteinExistence type="predicted"/>
<feature type="transmembrane region" description="Helical" evidence="1">
    <location>
        <begin position="71"/>
        <end position="92"/>
    </location>
</feature>
<comment type="caution">
    <text evidence="2">The sequence shown here is derived from an EMBL/GenBank/DDBJ whole genome shotgun (WGS) entry which is preliminary data.</text>
</comment>
<organism evidence="2 3">
    <name type="scientific">Herpetosiphon gulosus</name>
    <dbReference type="NCBI Taxonomy" id="1973496"/>
    <lineage>
        <taxon>Bacteria</taxon>
        <taxon>Bacillati</taxon>
        <taxon>Chloroflexota</taxon>
        <taxon>Chloroflexia</taxon>
        <taxon>Herpetosiphonales</taxon>
        <taxon>Herpetosiphonaceae</taxon>
        <taxon>Herpetosiphon</taxon>
    </lineage>
</organism>
<dbReference type="RefSeq" id="WP_345724865.1">
    <property type="nucleotide sequence ID" value="NZ_BAABRU010000042.1"/>
</dbReference>
<keyword evidence="1" id="KW-1133">Transmembrane helix</keyword>
<evidence type="ECO:0000313" key="2">
    <source>
        <dbReference type="EMBL" id="GAA5531300.1"/>
    </source>
</evidence>
<keyword evidence="1" id="KW-0472">Membrane</keyword>
<protein>
    <submittedName>
        <fullName evidence="2">Uncharacterized protein</fullName>
    </submittedName>
</protein>